<feature type="domain" description="C2H2-type" evidence="10">
    <location>
        <begin position="234"/>
        <end position="262"/>
    </location>
</feature>
<dbReference type="PANTHER" id="PTHR24379:SF121">
    <property type="entry name" value="C2H2-TYPE DOMAIN-CONTAINING PROTEIN"/>
    <property type="match status" value="1"/>
</dbReference>
<feature type="domain" description="C2H2-type" evidence="10">
    <location>
        <begin position="331"/>
        <end position="359"/>
    </location>
</feature>
<gene>
    <name evidence="13" type="primary">6045212</name>
    <name evidence="12" type="ORF">CpipJ_CPIJ012260</name>
</gene>
<keyword evidence="14" id="KW-1185">Reference proteome</keyword>
<evidence type="ECO:0000313" key="14">
    <source>
        <dbReference type="Proteomes" id="UP000002320"/>
    </source>
</evidence>
<dbReference type="STRING" id="7176.B0WYY3"/>
<feature type="compositionally biased region" description="Acidic residues" evidence="9">
    <location>
        <begin position="174"/>
        <end position="187"/>
    </location>
</feature>
<dbReference type="InParanoid" id="B0WYY3"/>
<sequence length="691" mass="78910">MSTTRRSGRGRKRPEEPPEPTVPCRVCMVGKPPDQLVQLFDRKVQDGETLAHVLSLVGAVAEPQEADKISKLCCRRCVRELETAYQLRALCQESDRKLRELYAGEDELVIKVELDGEAVYPVDVACKTEVFTLDGPAHVENSELDLAYPEIELTIEEPSQSTIDPTPETKAPDSETDDSNLDDDDSDSDYKEEVPNAPLDEKEDSSDTKDSASSAKKAKPEFPDVFDEVPAISFICCGCRKRFPTQEELQVHSQAEHASNKLSASKLKSRKQCEICYKIMRDLHAYELHRQIGKLNYRCKTCGEVFISRTRVCTHSRKFHGPNPVVSGSIQACCGCGQSFDSPETLMNHSATVHQPSKPNPDEKRPFVCEICFHNFPSKLRLYAHQIRFLKGKSKAHQCVHCGKTFASPGVLRDHETSHTGLKMFQCTECPRTYTNKDAFRKHKYQHLQPEDRYKCSICNKCFKRKPTLNEHMLVHSGERPFGCPYCPAKFARRGCRLSHIRTHTGKKDFPCPQCDKRFPCTTDRNRHLNYFHNKARPFPCFFCPNRYPRKDYRRKHMESAHAAEMLANPVPAIELSGGNRWTNEAAAEPDSSGDHRLPMTTTAMMMMTVTRHQWRDGCECGDDSSEPIACHPALNSRWTRWGGVFEWPQPRAGHRPADIIFQLMCDSMRDSRRLWSQITCQHWLGERRRT</sequence>
<dbReference type="PROSITE" id="PS50157">
    <property type="entry name" value="ZINC_FINGER_C2H2_2"/>
    <property type="match status" value="8"/>
</dbReference>
<evidence type="ECO:0000256" key="8">
    <source>
        <dbReference type="PROSITE-ProRule" id="PRU01263"/>
    </source>
</evidence>
<keyword evidence="5 8" id="KW-0862">Zinc</keyword>
<dbReference type="AlphaFoldDB" id="B0WYY3"/>
<feature type="domain" description="C2H2-type" evidence="10">
    <location>
        <begin position="482"/>
        <end position="509"/>
    </location>
</feature>
<dbReference type="SUPFAM" id="SSF57667">
    <property type="entry name" value="beta-beta-alpha zinc fingers"/>
    <property type="match status" value="4"/>
</dbReference>
<dbReference type="Proteomes" id="UP000002320">
    <property type="component" value="Unassembled WGS sequence"/>
</dbReference>
<dbReference type="GO" id="GO:0000977">
    <property type="term" value="F:RNA polymerase II transcription regulatory region sequence-specific DNA binding"/>
    <property type="evidence" value="ECO:0007669"/>
    <property type="project" value="TreeGrafter"/>
</dbReference>
<dbReference type="FunFam" id="3.30.160.60:FF:000145">
    <property type="entry name" value="Zinc finger protein 574"/>
    <property type="match status" value="1"/>
</dbReference>
<evidence type="ECO:0000259" key="11">
    <source>
        <dbReference type="PROSITE" id="PS51915"/>
    </source>
</evidence>
<dbReference type="SUPFAM" id="SSF57716">
    <property type="entry name" value="Glucocorticoid receptor-like (DNA-binding domain)"/>
    <property type="match status" value="1"/>
</dbReference>
<proteinExistence type="predicted"/>
<dbReference type="InterPro" id="IPR012934">
    <property type="entry name" value="Znf_AD"/>
</dbReference>
<feature type="region of interest" description="Disordered" evidence="9">
    <location>
        <begin position="1"/>
        <end position="22"/>
    </location>
</feature>
<dbReference type="Gene3D" id="3.30.160.60">
    <property type="entry name" value="Classic Zinc Finger"/>
    <property type="match status" value="6"/>
</dbReference>
<dbReference type="PROSITE" id="PS51915">
    <property type="entry name" value="ZAD"/>
    <property type="match status" value="1"/>
</dbReference>
<evidence type="ECO:0000256" key="2">
    <source>
        <dbReference type="ARBA" id="ARBA00022723"/>
    </source>
</evidence>
<evidence type="ECO:0000313" key="12">
    <source>
        <dbReference type="EMBL" id="EDS37246.1"/>
    </source>
</evidence>
<dbReference type="VEuPathDB" id="VectorBase:CQUJHB003359"/>
<dbReference type="HOGENOM" id="CLU_002678_56_1_1"/>
<protein>
    <submittedName>
        <fullName evidence="12 13">Uncharacterized protein</fullName>
    </submittedName>
</protein>
<keyword evidence="6" id="KW-0539">Nucleus</keyword>
<feature type="domain" description="C2H2-type" evidence="10">
    <location>
        <begin position="397"/>
        <end position="424"/>
    </location>
</feature>
<dbReference type="SMART" id="SM00355">
    <property type="entry name" value="ZnF_C2H2"/>
    <property type="match status" value="10"/>
</dbReference>
<accession>B0WYY3</accession>
<evidence type="ECO:0000256" key="5">
    <source>
        <dbReference type="ARBA" id="ARBA00022833"/>
    </source>
</evidence>
<dbReference type="GO" id="GO:0000981">
    <property type="term" value="F:DNA-binding transcription factor activity, RNA polymerase II-specific"/>
    <property type="evidence" value="ECO:0007669"/>
    <property type="project" value="TreeGrafter"/>
</dbReference>
<feature type="region of interest" description="Disordered" evidence="9">
    <location>
        <begin position="155"/>
        <end position="219"/>
    </location>
</feature>
<dbReference type="InterPro" id="IPR013087">
    <property type="entry name" value="Znf_C2H2_type"/>
</dbReference>
<feature type="binding site" evidence="8">
    <location>
        <position position="27"/>
    </location>
    <ligand>
        <name>Zn(2+)</name>
        <dbReference type="ChEBI" id="CHEBI:29105"/>
    </ligand>
</feature>
<evidence type="ECO:0000256" key="1">
    <source>
        <dbReference type="ARBA" id="ARBA00004123"/>
    </source>
</evidence>
<feature type="binding site" evidence="8">
    <location>
        <position position="77"/>
    </location>
    <ligand>
        <name>Zn(2+)</name>
        <dbReference type="ChEBI" id="CHEBI:29105"/>
    </ligand>
</feature>
<dbReference type="VEuPathDB" id="VectorBase:CPIJ012260"/>
<evidence type="ECO:0000256" key="7">
    <source>
        <dbReference type="PROSITE-ProRule" id="PRU00042"/>
    </source>
</evidence>
<dbReference type="EnsemblMetazoa" id="CPIJ012260-RA">
    <property type="protein sequence ID" value="CPIJ012260-PA"/>
    <property type="gene ID" value="CPIJ012260"/>
</dbReference>
<name>B0WYY3_CULQU</name>
<feature type="binding site" evidence="8">
    <location>
        <position position="74"/>
    </location>
    <ligand>
        <name>Zn(2+)</name>
        <dbReference type="ChEBI" id="CHEBI:29105"/>
    </ligand>
</feature>
<dbReference type="PANTHER" id="PTHR24379">
    <property type="entry name" value="KRAB AND ZINC FINGER DOMAIN-CONTAINING"/>
    <property type="match status" value="1"/>
</dbReference>
<dbReference type="Pfam" id="PF07776">
    <property type="entry name" value="zf-AD"/>
    <property type="match status" value="1"/>
</dbReference>
<feature type="compositionally biased region" description="Basic residues" evidence="9">
    <location>
        <begin position="1"/>
        <end position="12"/>
    </location>
</feature>
<evidence type="ECO:0000259" key="10">
    <source>
        <dbReference type="PROSITE" id="PS50157"/>
    </source>
</evidence>
<dbReference type="eggNOG" id="KOG1721">
    <property type="taxonomic scope" value="Eukaryota"/>
</dbReference>
<dbReference type="GO" id="GO:0005634">
    <property type="term" value="C:nucleus"/>
    <property type="evidence" value="ECO:0007669"/>
    <property type="project" value="UniProtKB-SubCell"/>
</dbReference>
<organism>
    <name type="scientific">Culex quinquefasciatus</name>
    <name type="common">Southern house mosquito</name>
    <name type="synonym">Culex pungens</name>
    <dbReference type="NCBI Taxonomy" id="7176"/>
    <lineage>
        <taxon>Eukaryota</taxon>
        <taxon>Metazoa</taxon>
        <taxon>Ecdysozoa</taxon>
        <taxon>Arthropoda</taxon>
        <taxon>Hexapoda</taxon>
        <taxon>Insecta</taxon>
        <taxon>Pterygota</taxon>
        <taxon>Neoptera</taxon>
        <taxon>Endopterygota</taxon>
        <taxon>Diptera</taxon>
        <taxon>Nematocera</taxon>
        <taxon>Culicoidea</taxon>
        <taxon>Culicidae</taxon>
        <taxon>Culicinae</taxon>
        <taxon>Culicini</taxon>
        <taxon>Culex</taxon>
        <taxon>Culex</taxon>
    </lineage>
</organism>
<keyword evidence="2 8" id="KW-0479">Metal-binding</keyword>
<feature type="binding site" evidence="8">
    <location>
        <position position="24"/>
    </location>
    <ligand>
        <name>Zn(2+)</name>
        <dbReference type="ChEBI" id="CHEBI:29105"/>
    </ligand>
</feature>
<feature type="domain" description="C2H2-type" evidence="10">
    <location>
        <begin position="297"/>
        <end position="324"/>
    </location>
</feature>
<keyword evidence="4 7" id="KW-0863">Zinc-finger</keyword>
<evidence type="ECO:0000256" key="3">
    <source>
        <dbReference type="ARBA" id="ARBA00022737"/>
    </source>
</evidence>
<evidence type="ECO:0000256" key="4">
    <source>
        <dbReference type="ARBA" id="ARBA00022771"/>
    </source>
</evidence>
<evidence type="ECO:0000256" key="6">
    <source>
        <dbReference type="ARBA" id="ARBA00023242"/>
    </source>
</evidence>
<dbReference type="PROSITE" id="PS00028">
    <property type="entry name" value="ZINC_FINGER_C2H2_1"/>
    <property type="match status" value="9"/>
</dbReference>
<dbReference type="Pfam" id="PF00096">
    <property type="entry name" value="zf-C2H2"/>
    <property type="match status" value="3"/>
</dbReference>
<feature type="domain" description="ZAD" evidence="11">
    <location>
        <begin position="22"/>
        <end position="101"/>
    </location>
</feature>
<evidence type="ECO:0000313" key="13">
    <source>
        <dbReference type="EnsemblMetazoa" id="CPIJ012260-PA"/>
    </source>
</evidence>
<evidence type="ECO:0000256" key="9">
    <source>
        <dbReference type="SAM" id="MobiDB-lite"/>
    </source>
</evidence>
<dbReference type="KEGG" id="cqu:CpipJ_CPIJ012260"/>
<dbReference type="OMA" id="SEPIACH"/>
<dbReference type="GO" id="GO:0008270">
    <property type="term" value="F:zinc ion binding"/>
    <property type="evidence" value="ECO:0007669"/>
    <property type="project" value="UniProtKB-UniRule"/>
</dbReference>
<keyword evidence="3" id="KW-0677">Repeat</keyword>
<reference evidence="13" key="2">
    <citation type="submission" date="2020-05" db="UniProtKB">
        <authorList>
            <consortium name="EnsemblMetazoa"/>
        </authorList>
    </citation>
    <scope>IDENTIFICATION</scope>
    <source>
        <strain evidence="13">JHB</strain>
    </source>
</reference>
<comment type="subcellular location">
    <subcellularLocation>
        <location evidence="1">Nucleus</location>
    </subcellularLocation>
</comment>
<dbReference type="SMART" id="SM00868">
    <property type="entry name" value="zf-AD"/>
    <property type="match status" value="1"/>
</dbReference>
<dbReference type="OrthoDB" id="10615999at2759"/>
<dbReference type="EMBL" id="DS232201">
    <property type="protein sequence ID" value="EDS37246.1"/>
    <property type="molecule type" value="Genomic_DNA"/>
</dbReference>
<feature type="domain" description="C2H2-type" evidence="10">
    <location>
        <begin position="454"/>
        <end position="481"/>
    </location>
</feature>
<reference evidence="12" key="1">
    <citation type="submission" date="2007-03" db="EMBL/GenBank/DDBJ databases">
        <title>Annotation of Culex pipiens quinquefasciatus.</title>
        <authorList>
            <consortium name="The Broad Institute Genome Sequencing Platform"/>
            <person name="Atkinson P.W."/>
            <person name="Hemingway J."/>
            <person name="Christensen B.M."/>
            <person name="Higgs S."/>
            <person name="Kodira C."/>
            <person name="Hannick L."/>
            <person name="Megy K."/>
            <person name="O'Leary S."/>
            <person name="Pearson M."/>
            <person name="Haas B.J."/>
            <person name="Mauceli E."/>
            <person name="Wortman J.R."/>
            <person name="Lee N.H."/>
            <person name="Guigo R."/>
            <person name="Stanke M."/>
            <person name="Alvarado L."/>
            <person name="Amedeo P."/>
            <person name="Antoine C.H."/>
            <person name="Arensburger P."/>
            <person name="Bidwell S.L."/>
            <person name="Crawford M."/>
            <person name="Camaro F."/>
            <person name="Devon K."/>
            <person name="Engels R."/>
            <person name="Hammond M."/>
            <person name="Howarth C."/>
            <person name="Koehrsen M."/>
            <person name="Lawson D."/>
            <person name="Montgomery P."/>
            <person name="Nene V."/>
            <person name="Nusbaum C."/>
            <person name="Puiu D."/>
            <person name="Romero-Severson J."/>
            <person name="Severson D.W."/>
            <person name="Shumway M."/>
            <person name="Sisk P."/>
            <person name="Stolte C."/>
            <person name="Zeng Q."/>
            <person name="Eisenstadt E."/>
            <person name="Fraser-Liggett C."/>
            <person name="Strausberg R."/>
            <person name="Galagan J."/>
            <person name="Birren B."/>
            <person name="Collins F.H."/>
        </authorList>
    </citation>
    <scope>NUCLEOTIDE SEQUENCE [LARGE SCALE GENOMIC DNA]</scope>
    <source>
        <strain evidence="12">JHB</strain>
    </source>
</reference>
<feature type="domain" description="C2H2-type" evidence="10">
    <location>
        <begin position="510"/>
        <end position="538"/>
    </location>
</feature>
<feature type="domain" description="C2H2-type" evidence="10">
    <location>
        <begin position="425"/>
        <end position="452"/>
    </location>
</feature>
<dbReference type="InterPro" id="IPR036236">
    <property type="entry name" value="Znf_C2H2_sf"/>
</dbReference>